<proteinExistence type="predicted"/>
<dbReference type="RefSeq" id="WP_345036334.1">
    <property type="nucleotide sequence ID" value="NZ_BAAAYL010000001.1"/>
</dbReference>
<evidence type="ECO:0000256" key="1">
    <source>
        <dbReference type="SAM" id="SignalP"/>
    </source>
</evidence>
<dbReference type="Gene3D" id="1.10.101.10">
    <property type="entry name" value="PGBD-like superfamily/PGBD"/>
    <property type="match status" value="1"/>
</dbReference>
<dbReference type="InterPro" id="IPR036365">
    <property type="entry name" value="PGBD-like_sf"/>
</dbReference>
<comment type="caution">
    <text evidence="3">The sequence shown here is derived from an EMBL/GenBank/DDBJ whole genome shotgun (WGS) entry which is preliminary data.</text>
</comment>
<dbReference type="EMBL" id="BAAAYL010000001">
    <property type="protein sequence ID" value="GAA3371728.1"/>
    <property type="molecule type" value="Genomic_DNA"/>
</dbReference>
<evidence type="ECO:0000313" key="4">
    <source>
        <dbReference type="Proteomes" id="UP001499990"/>
    </source>
</evidence>
<feature type="signal peptide" evidence="1">
    <location>
        <begin position="1"/>
        <end position="29"/>
    </location>
</feature>
<reference evidence="4" key="1">
    <citation type="journal article" date="2019" name="Int. J. Syst. Evol. Microbiol.">
        <title>The Global Catalogue of Microorganisms (GCM) 10K type strain sequencing project: providing services to taxonomists for standard genome sequencing and annotation.</title>
        <authorList>
            <consortium name="The Broad Institute Genomics Platform"/>
            <consortium name="The Broad Institute Genome Sequencing Center for Infectious Disease"/>
            <person name="Wu L."/>
            <person name="Ma J."/>
        </authorList>
    </citation>
    <scope>NUCLEOTIDE SEQUENCE [LARGE SCALE GENOMIC DNA]</scope>
    <source>
        <strain evidence="4">JCM 9651</strain>
    </source>
</reference>
<name>A0ABP6S9W4_9ACTN</name>
<dbReference type="Pfam" id="PF01471">
    <property type="entry name" value="PG_binding_1"/>
    <property type="match status" value="1"/>
</dbReference>
<keyword evidence="4" id="KW-1185">Reference proteome</keyword>
<evidence type="ECO:0000313" key="3">
    <source>
        <dbReference type="EMBL" id="GAA3371728.1"/>
    </source>
</evidence>
<feature type="chain" id="PRO_5047166919" description="Peptidoglycan binding-like domain-containing protein" evidence="1">
    <location>
        <begin position="30"/>
        <end position="122"/>
    </location>
</feature>
<evidence type="ECO:0000259" key="2">
    <source>
        <dbReference type="Pfam" id="PF01471"/>
    </source>
</evidence>
<organism evidence="3 4">
    <name type="scientific">Streptomyces sannanensis</name>
    <dbReference type="NCBI Taxonomy" id="285536"/>
    <lineage>
        <taxon>Bacteria</taxon>
        <taxon>Bacillati</taxon>
        <taxon>Actinomycetota</taxon>
        <taxon>Actinomycetes</taxon>
        <taxon>Kitasatosporales</taxon>
        <taxon>Streptomycetaceae</taxon>
        <taxon>Streptomyces</taxon>
    </lineage>
</organism>
<dbReference type="Proteomes" id="UP001499990">
    <property type="component" value="Unassembled WGS sequence"/>
</dbReference>
<dbReference type="InterPro" id="IPR036366">
    <property type="entry name" value="PGBDSf"/>
</dbReference>
<feature type="domain" description="Peptidoglycan binding-like" evidence="2">
    <location>
        <begin position="71"/>
        <end position="108"/>
    </location>
</feature>
<accession>A0ABP6S9W4</accession>
<sequence>MKRRTVSVLGTALLATGAIGGVVPQTAVAATPEGCSHVSSSYRPLLKYGHTGVAVEQAQCLTNVWGGVPKLIVDGVFGDRTLTKIKWIQGCHGLPKDGIVGPDTWNVLYNPVPDCYDPYPPQ</sequence>
<dbReference type="InterPro" id="IPR002477">
    <property type="entry name" value="Peptidoglycan-bd-like"/>
</dbReference>
<protein>
    <recommendedName>
        <fullName evidence="2">Peptidoglycan binding-like domain-containing protein</fullName>
    </recommendedName>
</protein>
<gene>
    <name evidence="3" type="ORF">GCM10020367_23560</name>
</gene>
<dbReference type="SUPFAM" id="SSF47090">
    <property type="entry name" value="PGBD-like"/>
    <property type="match status" value="1"/>
</dbReference>
<keyword evidence="1" id="KW-0732">Signal</keyword>